<evidence type="ECO:0000259" key="9">
    <source>
        <dbReference type="PROSITE" id="PS50110"/>
    </source>
</evidence>
<dbReference type="InterPro" id="IPR016032">
    <property type="entry name" value="Sig_transdc_resp-reg_C-effctor"/>
</dbReference>
<dbReference type="InterPro" id="IPR000792">
    <property type="entry name" value="Tscrpt_reg_LuxR_C"/>
</dbReference>
<evidence type="ECO:0000256" key="4">
    <source>
        <dbReference type="ARBA" id="ARBA00023125"/>
    </source>
</evidence>
<dbReference type="InterPro" id="IPR001789">
    <property type="entry name" value="Sig_transdc_resp-reg_receiver"/>
</dbReference>
<protein>
    <recommendedName>
        <fullName evidence="1">Stage 0 sporulation protein A homolog</fullName>
    </recommendedName>
</protein>
<dbReference type="OrthoDB" id="9779069at2"/>
<evidence type="ECO:0000256" key="7">
    <source>
        <dbReference type="PROSITE-ProRule" id="PRU00169"/>
    </source>
</evidence>
<keyword evidence="5" id="KW-0804">Transcription</keyword>
<dbReference type="GO" id="GO:0000160">
    <property type="term" value="P:phosphorelay signal transduction system"/>
    <property type="evidence" value="ECO:0007669"/>
    <property type="project" value="InterPro"/>
</dbReference>
<keyword evidence="3" id="KW-0805">Transcription regulation</keyword>
<evidence type="ECO:0000256" key="1">
    <source>
        <dbReference type="ARBA" id="ARBA00018672"/>
    </source>
</evidence>
<name>A0A4Z0R531_9FIRM</name>
<dbReference type="SMART" id="SM00448">
    <property type="entry name" value="REC"/>
    <property type="match status" value="1"/>
</dbReference>
<dbReference type="PROSITE" id="PS50043">
    <property type="entry name" value="HTH_LUXR_2"/>
    <property type="match status" value="1"/>
</dbReference>
<keyword evidence="4" id="KW-0238">DNA-binding</keyword>
<dbReference type="PRINTS" id="PR00038">
    <property type="entry name" value="HTHLUXR"/>
</dbReference>
<dbReference type="GO" id="GO:0003677">
    <property type="term" value="F:DNA binding"/>
    <property type="evidence" value="ECO:0007669"/>
    <property type="project" value="UniProtKB-KW"/>
</dbReference>
<dbReference type="PROSITE" id="PS50110">
    <property type="entry name" value="RESPONSE_REGULATORY"/>
    <property type="match status" value="1"/>
</dbReference>
<organism evidence="10 11">
    <name type="scientific">Desulfosporosinus fructosivorans</name>
    <dbReference type="NCBI Taxonomy" id="2018669"/>
    <lineage>
        <taxon>Bacteria</taxon>
        <taxon>Bacillati</taxon>
        <taxon>Bacillota</taxon>
        <taxon>Clostridia</taxon>
        <taxon>Eubacteriales</taxon>
        <taxon>Desulfitobacteriaceae</taxon>
        <taxon>Desulfosporosinus</taxon>
    </lineage>
</organism>
<dbReference type="Pfam" id="PF00196">
    <property type="entry name" value="GerE"/>
    <property type="match status" value="1"/>
</dbReference>
<evidence type="ECO:0000256" key="6">
    <source>
        <dbReference type="ARBA" id="ARBA00024867"/>
    </source>
</evidence>
<dbReference type="InterPro" id="IPR011006">
    <property type="entry name" value="CheY-like_superfamily"/>
</dbReference>
<dbReference type="PANTHER" id="PTHR43214:SF41">
    <property type="entry name" value="NITRATE_NITRITE RESPONSE REGULATOR PROTEIN NARP"/>
    <property type="match status" value="1"/>
</dbReference>
<comment type="caution">
    <text evidence="10">The sequence shown here is derived from an EMBL/GenBank/DDBJ whole genome shotgun (WGS) entry which is preliminary data.</text>
</comment>
<evidence type="ECO:0000313" key="11">
    <source>
        <dbReference type="Proteomes" id="UP000298460"/>
    </source>
</evidence>
<dbReference type="SUPFAM" id="SSF46894">
    <property type="entry name" value="C-terminal effector domain of the bipartite response regulators"/>
    <property type="match status" value="1"/>
</dbReference>
<dbReference type="AlphaFoldDB" id="A0A4Z0R531"/>
<evidence type="ECO:0000256" key="3">
    <source>
        <dbReference type="ARBA" id="ARBA00023015"/>
    </source>
</evidence>
<dbReference type="CDD" id="cd06170">
    <property type="entry name" value="LuxR_C_like"/>
    <property type="match status" value="1"/>
</dbReference>
<keyword evidence="2 7" id="KW-0597">Phosphoprotein</keyword>
<evidence type="ECO:0000256" key="2">
    <source>
        <dbReference type="ARBA" id="ARBA00022553"/>
    </source>
</evidence>
<dbReference type="Proteomes" id="UP000298460">
    <property type="component" value="Unassembled WGS sequence"/>
</dbReference>
<feature type="domain" description="HTH luxR-type" evidence="8">
    <location>
        <begin position="144"/>
        <end position="209"/>
    </location>
</feature>
<reference evidence="10 11" key="1">
    <citation type="submission" date="2019-03" db="EMBL/GenBank/DDBJ databases">
        <title>Draft Genome Sequence of Desulfosporosinus fructosivorans Strain 63.6F, Isolated from Marine Sediment in the Baltic Sea.</title>
        <authorList>
            <person name="Hausmann B."/>
            <person name="Vandieken V."/>
            <person name="Pjevac P."/>
            <person name="Schreck K."/>
            <person name="Herbold C.W."/>
            <person name="Loy A."/>
        </authorList>
    </citation>
    <scope>NUCLEOTIDE SEQUENCE [LARGE SCALE GENOMIC DNA]</scope>
    <source>
        <strain evidence="10 11">63.6F</strain>
    </source>
</reference>
<feature type="domain" description="Response regulatory" evidence="9">
    <location>
        <begin position="2"/>
        <end position="118"/>
    </location>
</feature>
<sequence length="211" mass="23681">MTVLLVDDHQVIRKGLRLVLEDSGEIEVVGEASSGEEAIDLTFQHSPDLVIMDLSLPGIDGIQAMIQIKKKKPEQRVLVLTMHEDSIYLDKVLAAGGNGFVLKRAADVELLSAIRAVHRGEFYVDTSFQKYLVTRALSPEEPAKMKRAFELTPRERELLKFIALGYSNMEIAKKLNISVKTVENHKTRIHDKLGINSRSKLVRYAMENGLV</sequence>
<dbReference type="GO" id="GO:0006355">
    <property type="term" value="P:regulation of DNA-templated transcription"/>
    <property type="evidence" value="ECO:0007669"/>
    <property type="project" value="InterPro"/>
</dbReference>
<keyword evidence="11" id="KW-1185">Reference proteome</keyword>
<dbReference type="InterPro" id="IPR058245">
    <property type="entry name" value="NreC/VraR/RcsB-like_REC"/>
</dbReference>
<dbReference type="InterPro" id="IPR039420">
    <property type="entry name" value="WalR-like"/>
</dbReference>
<feature type="modified residue" description="4-aspartylphosphate" evidence="7">
    <location>
        <position position="53"/>
    </location>
</feature>
<dbReference type="EMBL" id="SPQQ01000004">
    <property type="protein sequence ID" value="TGE37908.1"/>
    <property type="molecule type" value="Genomic_DNA"/>
</dbReference>
<dbReference type="SUPFAM" id="SSF52172">
    <property type="entry name" value="CheY-like"/>
    <property type="match status" value="1"/>
</dbReference>
<proteinExistence type="predicted"/>
<dbReference type="SMART" id="SM00421">
    <property type="entry name" value="HTH_LUXR"/>
    <property type="match status" value="1"/>
</dbReference>
<evidence type="ECO:0000259" key="8">
    <source>
        <dbReference type="PROSITE" id="PS50043"/>
    </source>
</evidence>
<dbReference type="Gene3D" id="3.40.50.2300">
    <property type="match status" value="1"/>
</dbReference>
<dbReference type="CDD" id="cd17535">
    <property type="entry name" value="REC_NarL-like"/>
    <property type="match status" value="1"/>
</dbReference>
<gene>
    <name evidence="10" type="ORF">E4K67_12320</name>
</gene>
<dbReference type="PANTHER" id="PTHR43214">
    <property type="entry name" value="TWO-COMPONENT RESPONSE REGULATOR"/>
    <property type="match status" value="1"/>
</dbReference>
<dbReference type="PROSITE" id="PS00622">
    <property type="entry name" value="HTH_LUXR_1"/>
    <property type="match status" value="1"/>
</dbReference>
<accession>A0A4Z0R531</accession>
<comment type="function">
    <text evidence="6">May play the central regulatory role in sporulation. It may be an element of the effector pathway responsible for the activation of sporulation genes in response to nutritional stress. Spo0A may act in concert with spo0H (a sigma factor) to control the expression of some genes that are critical to the sporulation process.</text>
</comment>
<dbReference type="Pfam" id="PF00072">
    <property type="entry name" value="Response_reg"/>
    <property type="match status" value="1"/>
</dbReference>
<evidence type="ECO:0000256" key="5">
    <source>
        <dbReference type="ARBA" id="ARBA00023163"/>
    </source>
</evidence>
<evidence type="ECO:0000313" key="10">
    <source>
        <dbReference type="EMBL" id="TGE37908.1"/>
    </source>
</evidence>